<comment type="caution">
    <text evidence="13">The sequence shown here is derived from an EMBL/GenBank/DDBJ whole genome shotgun (WGS) entry which is preliminary data.</text>
</comment>
<keyword evidence="14" id="KW-1185">Reference proteome</keyword>
<dbReference type="GO" id="GO:0008658">
    <property type="term" value="F:penicillin binding"/>
    <property type="evidence" value="ECO:0007669"/>
    <property type="project" value="InterPro"/>
</dbReference>
<evidence type="ECO:0000256" key="9">
    <source>
        <dbReference type="ARBA" id="ARBA00023316"/>
    </source>
</evidence>
<dbReference type="InterPro" id="IPR036138">
    <property type="entry name" value="PBP_dimer_sf"/>
</dbReference>
<evidence type="ECO:0000256" key="5">
    <source>
        <dbReference type="ARBA" id="ARBA00022960"/>
    </source>
</evidence>
<dbReference type="GO" id="GO:0071972">
    <property type="term" value="F:peptidoglycan L,D-transpeptidase activity"/>
    <property type="evidence" value="ECO:0007669"/>
    <property type="project" value="TreeGrafter"/>
</dbReference>
<dbReference type="GO" id="GO:0009252">
    <property type="term" value="P:peptidoglycan biosynthetic process"/>
    <property type="evidence" value="ECO:0007669"/>
    <property type="project" value="UniProtKB-KW"/>
</dbReference>
<dbReference type="AlphaFoldDB" id="A0A4S3B6Q0"/>
<evidence type="ECO:0000259" key="11">
    <source>
        <dbReference type="Pfam" id="PF00905"/>
    </source>
</evidence>
<evidence type="ECO:0000313" key="14">
    <source>
        <dbReference type="Proteomes" id="UP000310506"/>
    </source>
</evidence>
<accession>A0A4S3B6Q0</accession>
<evidence type="ECO:0000259" key="12">
    <source>
        <dbReference type="Pfam" id="PF03717"/>
    </source>
</evidence>
<evidence type="ECO:0000256" key="4">
    <source>
        <dbReference type="ARBA" id="ARBA00022692"/>
    </source>
</evidence>
<dbReference type="RefSeq" id="WP_136136383.1">
    <property type="nucleotide sequence ID" value="NZ_SDGV01000010.1"/>
</dbReference>
<dbReference type="Pfam" id="PF00905">
    <property type="entry name" value="Transpeptidase"/>
    <property type="match status" value="1"/>
</dbReference>
<dbReference type="Gene3D" id="1.10.10.1230">
    <property type="entry name" value="Penicillin-binding protein, N-terminal non-catalytic domain, head sub-domain"/>
    <property type="match status" value="1"/>
</dbReference>
<dbReference type="InterPro" id="IPR050515">
    <property type="entry name" value="Beta-lactam/transpept"/>
</dbReference>
<keyword evidence="5" id="KW-0133">Cell shape</keyword>
<sequence length="706" mass="77988">MKRNENKWRPFLKRNKKNQGKKSHVPQRLDFLFFIVFLLFSVLIVRLADLQINQKDKFTSIIQSGQKSTVLEGAPRGEIYDSKGKLLVANEAKQAVIFTRSPGMTAEDIRETSAKIVDLIKIDADELTERDLKDYWLSDKDNFDKAAKQLTNDDKVDNHGERLSESLLYGKIVKKVSKDDIQLNEEDQKRATVFKKINAAAALQPVIVKNKDVTMEEIAKVGENAATIPGISTGLDWDRSYPEDLQIKTILGKVSSEKQGLPEDKLEQYLDKGYALNDRVGLSYLEESYEDSLRGKKGESEVVIDKNQKIVSKKEVKPSEKGDNLVLTLDLEFQKKVEDITKSYYNSLISAGKANYSEGAYVVVTEPKTGNILAMVGLGKDPETGKLSDDALGTYNKAFVPGSSIKAATVMAGYEKGVIKGNQTMTDEPLLFDGGLTKSSLFNHYSSIPLNTEQALEVSSNVYMMKIAMKMIGVEYTPNLSLPYRVDLFDQLRGTYELFGLGTSTGLDLPQETTGIVNKTYKDKNGNFIPGIMGAALDLSFGNYDTYSAMQLNQYVSTVANDGKRVAPHIVKGIYDTKDDGELGGVKKELEPKVMNEIKNRDSEFRTIKNGMERVVTGPMGTGHALQGTAYQVAAKTGTAETPISDPKNKNRTIDLINSSIVGYAPADDPKIAVSVILPHITDDDSGANAAILRDIVNAYAELQKK</sequence>
<evidence type="ECO:0000256" key="2">
    <source>
        <dbReference type="ARBA" id="ARBA00007171"/>
    </source>
</evidence>
<keyword evidence="7" id="KW-1133">Transmembrane helix</keyword>
<keyword evidence="9" id="KW-0961">Cell wall biogenesis/degradation</keyword>
<protein>
    <submittedName>
        <fullName evidence="13">Penicillin-binding protein 2</fullName>
    </submittedName>
</protein>
<organism evidence="13 14">
    <name type="scientific">Vagococcus silagei</name>
    <dbReference type="NCBI Taxonomy" id="2508885"/>
    <lineage>
        <taxon>Bacteria</taxon>
        <taxon>Bacillati</taxon>
        <taxon>Bacillota</taxon>
        <taxon>Bacilli</taxon>
        <taxon>Lactobacillales</taxon>
        <taxon>Enterococcaceae</taxon>
        <taxon>Vagococcus</taxon>
    </lineage>
</organism>
<dbReference type="GO" id="GO:0008360">
    <property type="term" value="P:regulation of cell shape"/>
    <property type="evidence" value="ECO:0007669"/>
    <property type="project" value="UniProtKB-KW"/>
</dbReference>
<feature type="domain" description="Penicillin-binding protein dimerisation" evidence="12">
    <location>
        <begin position="73"/>
        <end position="313"/>
    </location>
</feature>
<evidence type="ECO:0000256" key="6">
    <source>
        <dbReference type="ARBA" id="ARBA00022984"/>
    </source>
</evidence>
<reference evidence="13 14" key="1">
    <citation type="submission" date="2019-01" db="EMBL/GenBank/DDBJ databases">
        <title>Vagococcus silagei sp. nov. isolated from brewer's grain.</title>
        <authorList>
            <person name="Guu J.-R."/>
        </authorList>
    </citation>
    <scope>NUCLEOTIDE SEQUENCE [LARGE SCALE GENOMIC DNA]</scope>
    <source>
        <strain evidence="13 14">2B-2</strain>
    </source>
</reference>
<proteinExistence type="inferred from homology"/>
<feature type="region of interest" description="Disordered" evidence="10">
    <location>
        <begin position="1"/>
        <end position="20"/>
    </location>
</feature>
<evidence type="ECO:0000256" key="7">
    <source>
        <dbReference type="ARBA" id="ARBA00022989"/>
    </source>
</evidence>
<dbReference type="EMBL" id="SDGV01000010">
    <property type="protein sequence ID" value="THB61610.1"/>
    <property type="molecule type" value="Genomic_DNA"/>
</dbReference>
<evidence type="ECO:0000256" key="10">
    <source>
        <dbReference type="SAM" id="MobiDB-lite"/>
    </source>
</evidence>
<comment type="similarity">
    <text evidence="2">Belongs to the transpeptidase family.</text>
</comment>
<dbReference type="InterPro" id="IPR001460">
    <property type="entry name" value="PCN-bd_Tpept"/>
</dbReference>
<feature type="compositionally biased region" description="Basic residues" evidence="10">
    <location>
        <begin position="10"/>
        <end position="20"/>
    </location>
</feature>
<dbReference type="PANTHER" id="PTHR30627:SF2">
    <property type="entry name" value="PEPTIDOGLYCAN D,D-TRANSPEPTIDASE MRDA"/>
    <property type="match status" value="1"/>
</dbReference>
<comment type="subcellular location">
    <subcellularLocation>
        <location evidence="1">Cell membrane</location>
        <topology evidence="1">Single-pass membrane protein</topology>
    </subcellularLocation>
</comment>
<dbReference type="Gene3D" id="3.40.710.10">
    <property type="entry name" value="DD-peptidase/beta-lactamase superfamily"/>
    <property type="match status" value="1"/>
</dbReference>
<evidence type="ECO:0000256" key="8">
    <source>
        <dbReference type="ARBA" id="ARBA00023136"/>
    </source>
</evidence>
<dbReference type="GO" id="GO:0071555">
    <property type="term" value="P:cell wall organization"/>
    <property type="evidence" value="ECO:0007669"/>
    <property type="project" value="UniProtKB-KW"/>
</dbReference>
<feature type="domain" description="Penicillin-binding protein transpeptidase" evidence="11">
    <location>
        <begin position="361"/>
        <end position="697"/>
    </location>
</feature>
<evidence type="ECO:0000313" key="13">
    <source>
        <dbReference type="EMBL" id="THB61610.1"/>
    </source>
</evidence>
<evidence type="ECO:0000256" key="3">
    <source>
        <dbReference type="ARBA" id="ARBA00022475"/>
    </source>
</evidence>
<keyword evidence="6" id="KW-0573">Peptidoglycan synthesis</keyword>
<dbReference type="InterPro" id="IPR005311">
    <property type="entry name" value="PBP_dimer"/>
</dbReference>
<dbReference type="GO" id="GO:0005886">
    <property type="term" value="C:plasma membrane"/>
    <property type="evidence" value="ECO:0007669"/>
    <property type="project" value="UniProtKB-SubCell"/>
</dbReference>
<gene>
    <name evidence="13" type="ORF">ESZ54_03930</name>
</gene>
<dbReference type="Gene3D" id="3.90.1310.10">
    <property type="entry name" value="Penicillin-binding protein 2a (Domain 2)"/>
    <property type="match status" value="1"/>
</dbReference>
<dbReference type="Proteomes" id="UP000310506">
    <property type="component" value="Unassembled WGS sequence"/>
</dbReference>
<dbReference type="SUPFAM" id="SSF56601">
    <property type="entry name" value="beta-lactamase/transpeptidase-like"/>
    <property type="match status" value="1"/>
</dbReference>
<dbReference type="PANTHER" id="PTHR30627">
    <property type="entry name" value="PEPTIDOGLYCAN D,D-TRANSPEPTIDASE"/>
    <property type="match status" value="1"/>
</dbReference>
<dbReference type="Pfam" id="PF03717">
    <property type="entry name" value="PBP_dimer"/>
    <property type="match status" value="1"/>
</dbReference>
<evidence type="ECO:0000256" key="1">
    <source>
        <dbReference type="ARBA" id="ARBA00004162"/>
    </source>
</evidence>
<keyword evidence="4" id="KW-0812">Transmembrane</keyword>
<dbReference type="SUPFAM" id="SSF56519">
    <property type="entry name" value="Penicillin binding protein dimerisation domain"/>
    <property type="match status" value="1"/>
</dbReference>
<keyword evidence="8" id="KW-0472">Membrane</keyword>
<dbReference type="InterPro" id="IPR012338">
    <property type="entry name" value="Beta-lactam/transpept-like"/>
</dbReference>
<dbReference type="OrthoDB" id="9770103at2"/>
<keyword evidence="3" id="KW-1003">Cell membrane</keyword>
<name>A0A4S3B6Q0_9ENTE</name>